<evidence type="ECO:0000313" key="6">
    <source>
        <dbReference type="EMBL" id="SHJ37706.1"/>
    </source>
</evidence>
<dbReference type="Gene3D" id="3.50.50.60">
    <property type="entry name" value="FAD/NAD(P)-binding domain"/>
    <property type="match status" value="2"/>
</dbReference>
<accession>A0A1M6ITD2</accession>
<keyword evidence="7" id="KW-1185">Reference proteome</keyword>
<dbReference type="GO" id="GO:0016491">
    <property type="term" value="F:oxidoreductase activity"/>
    <property type="evidence" value="ECO:0007669"/>
    <property type="project" value="InterPro"/>
</dbReference>
<dbReference type="PANTHER" id="PTHR43429:SF3">
    <property type="entry name" value="NITRITE REDUCTASE [NAD(P)H]"/>
    <property type="match status" value="1"/>
</dbReference>
<reference evidence="6 7" key="1">
    <citation type="submission" date="2016-11" db="EMBL/GenBank/DDBJ databases">
        <authorList>
            <person name="Jaros S."/>
            <person name="Januszkiewicz K."/>
            <person name="Wedrychowicz H."/>
        </authorList>
    </citation>
    <scope>NUCLEOTIDE SEQUENCE [LARGE SCALE GENOMIC DNA]</scope>
    <source>
        <strain evidence="6 7">DSM 15970</strain>
    </source>
</reference>
<dbReference type="Gene3D" id="3.30.390.30">
    <property type="match status" value="1"/>
</dbReference>
<dbReference type="InterPro" id="IPR023753">
    <property type="entry name" value="FAD/NAD-binding_dom"/>
</dbReference>
<sequence>MNKHYVIIGNSAAGIFAADAIRERDQEGLITVISEETQDAYSRCLTTYYVSGYTDRERMMLRPSDYYETQSINFLRGLKVTKIDAPSKQVILSSGVRVSYDTLLIASGASPRLMDIPDAKPGDVHVMRTMKDADALIKKISNGQKRVCVLGAGLVSLKTASALAEHGLDITIVVTSQHILSQQFDSEGADILYRHLKNNGVRFLFGLSASRVLHDSLGAVSGVELNDGSVVSCDFIFMGKGVNPNTSFIPEDVARIQSDWIEVDDHMKTSVPDIYAAGDCVMAKDKLFGGSRSYALWPNATEQGQIAGANMAGSPVAYEGALSMNSLQFFGLHAICGGDGRGSEAGSFAVILSEPERNQYRKFVFQNRKLTGFILIGKTKNAGVLMQRLGKELSPEECHSLLDHGVIAEISVK</sequence>
<dbReference type="InterPro" id="IPR050260">
    <property type="entry name" value="FAD-bd_OxRdtase"/>
</dbReference>
<dbReference type="STRING" id="1122934.SAMN02745691_01848"/>
<dbReference type="InterPro" id="IPR016156">
    <property type="entry name" value="FAD/NAD-linked_Rdtase_dimer_sf"/>
</dbReference>
<evidence type="ECO:0000256" key="1">
    <source>
        <dbReference type="ARBA" id="ARBA00001974"/>
    </source>
</evidence>
<organism evidence="6 7">
    <name type="scientific">Parasporobacterium paucivorans DSM 15970</name>
    <dbReference type="NCBI Taxonomy" id="1122934"/>
    <lineage>
        <taxon>Bacteria</taxon>
        <taxon>Bacillati</taxon>
        <taxon>Bacillota</taxon>
        <taxon>Clostridia</taxon>
        <taxon>Lachnospirales</taxon>
        <taxon>Lachnospiraceae</taxon>
        <taxon>Parasporobacterium</taxon>
    </lineage>
</organism>
<evidence type="ECO:0000313" key="7">
    <source>
        <dbReference type="Proteomes" id="UP000184342"/>
    </source>
</evidence>
<dbReference type="RefSeq" id="WP_073994134.1">
    <property type="nucleotide sequence ID" value="NZ_FQYT01000019.1"/>
</dbReference>
<dbReference type="EMBL" id="FQYT01000019">
    <property type="protein sequence ID" value="SHJ37706.1"/>
    <property type="molecule type" value="Genomic_DNA"/>
</dbReference>
<keyword evidence="2" id="KW-0285">Flavoprotein</keyword>
<dbReference type="PRINTS" id="PR00368">
    <property type="entry name" value="FADPNR"/>
</dbReference>
<dbReference type="PRINTS" id="PR00411">
    <property type="entry name" value="PNDRDTASEI"/>
</dbReference>
<proteinExistence type="predicted"/>
<dbReference type="Pfam" id="PF18267">
    <property type="entry name" value="Rubredoxin_C"/>
    <property type="match status" value="1"/>
</dbReference>
<dbReference type="InterPro" id="IPR036188">
    <property type="entry name" value="FAD/NAD-bd_sf"/>
</dbReference>
<keyword evidence="3" id="KW-0274">FAD</keyword>
<feature type="domain" description="FAD/NAD(P)-binding" evidence="4">
    <location>
        <begin position="4"/>
        <end position="304"/>
    </location>
</feature>
<dbReference type="Pfam" id="PF07992">
    <property type="entry name" value="Pyr_redox_2"/>
    <property type="match status" value="1"/>
</dbReference>
<evidence type="ECO:0000259" key="5">
    <source>
        <dbReference type="Pfam" id="PF18267"/>
    </source>
</evidence>
<feature type="domain" description="NADH-rubredoxin oxidoreductase C-terminal" evidence="5">
    <location>
        <begin position="324"/>
        <end position="382"/>
    </location>
</feature>
<gene>
    <name evidence="6" type="ORF">SAMN02745691_01848</name>
</gene>
<evidence type="ECO:0000256" key="3">
    <source>
        <dbReference type="ARBA" id="ARBA00022827"/>
    </source>
</evidence>
<evidence type="ECO:0000256" key="2">
    <source>
        <dbReference type="ARBA" id="ARBA00022630"/>
    </source>
</evidence>
<dbReference type="InterPro" id="IPR041575">
    <property type="entry name" value="Rubredoxin_C"/>
</dbReference>
<evidence type="ECO:0000259" key="4">
    <source>
        <dbReference type="Pfam" id="PF07992"/>
    </source>
</evidence>
<comment type="cofactor">
    <cofactor evidence="1">
        <name>FAD</name>
        <dbReference type="ChEBI" id="CHEBI:57692"/>
    </cofactor>
</comment>
<dbReference type="Proteomes" id="UP000184342">
    <property type="component" value="Unassembled WGS sequence"/>
</dbReference>
<protein>
    <submittedName>
        <fullName evidence="6">Pyridine nucleotide-disulphide oxidoreductase</fullName>
    </submittedName>
</protein>
<dbReference type="AlphaFoldDB" id="A0A1M6ITD2"/>
<name>A0A1M6ITD2_9FIRM</name>
<dbReference type="PANTHER" id="PTHR43429">
    <property type="entry name" value="PYRIDINE NUCLEOTIDE-DISULFIDE OXIDOREDUCTASE DOMAIN-CONTAINING"/>
    <property type="match status" value="1"/>
</dbReference>
<dbReference type="SUPFAM" id="SSF51905">
    <property type="entry name" value="FAD/NAD(P)-binding domain"/>
    <property type="match status" value="2"/>
</dbReference>